<evidence type="ECO:0000256" key="9">
    <source>
        <dbReference type="SAM" id="MobiDB-lite"/>
    </source>
</evidence>
<proteinExistence type="inferred from homology"/>
<evidence type="ECO:0000256" key="8">
    <source>
        <dbReference type="RuleBase" id="RU361215"/>
    </source>
</evidence>
<dbReference type="Pfam" id="PF01088">
    <property type="entry name" value="Peptidase_C12"/>
    <property type="match status" value="1"/>
</dbReference>
<reference evidence="11 12" key="1">
    <citation type="journal article" date="2011" name="Proc. Natl. Acad. Sci. U.S.A.">
        <title>Genome and transcriptome analyses of the mountain pine beetle-fungal symbiont Grosmannia clavigera, a lodgepole pine pathogen.</title>
        <authorList>
            <person name="DiGuistini S."/>
            <person name="Wang Y."/>
            <person name="Liao N.Y."/>
            <person name="Taylor G."/>
            <person name="Tanguay P."/>
            <person name="Feau N."/>
            <person name="Henrissat B."/>
            <person name="Chan S.K."/>
            <person name="Hesse-Orce U."/>
            <person name="Alamouti S.M."/>
            <person name="Tsui C.K.M."/>
            <person name="Docking R.T."/>
            <person name="Levasseur A."/>
            <person name="Haridas S."/>
            <person name="Robertson G."/>
            <person name="Birol I."/>
            <person name="Holt R.A."/>
            <person name="Marra M.A."/>
            <person name="Hamelin R.C."/>
            <person name="Hirst M."/>
            <person name="Jones S.J.M."/>
            <person name="Bohlmann J."/>
            <person name="Breuil C."/>
        </authorList>
    </citation>
    <scope>NUCLEOTIDE SEQUENCE [LARGE SCALE GENOMIC DNA]</scope>
    <source>
        <strain evidence="12">kw1407 / UAMH 11150</strain>
    </source>
</reference>
<dbReference type="InterPro" id="IPR038765">
    <property type="entry name" value="Papain-like_cys_pep_sf"/>
</dbReference>
<dbReference type="InParanoid" id="F0XH38"/>
<gene>
    <name evidence="11" type="ORF">CMQ_2675</name>
</gene>
<dbReference type="AlphaFoldDB" id="F0XH38"/>
<dbReference type="PRINTS" id="PR00707">
    <property type="entry name" value="UBCTHYDRLASE"/>
</dbReference>
<keyword evidence="4 8" id="KW-0833">Ubl conjugation pathway</keyword>
<dbReference type="eggNOG" id="KOG1415">
    <property type="taxonomic scope" value="Eukaryota"/>
</dbReference>
<dbReference type="OrthoDB" id="427186at2759"/>
<comment type="caution">
    <text evidence="7">Lacks conserved residue(s) required for the propagation of feature annotation.</text>
</comment>
<comment type="similarity">
    <text evidence="2 7 8">Belongs to the peptidase C12 family.</text>
</comment>
<evidence type="ECO:0000256" key="5">
    <source>
        <dbReference type="ARBA" id="ARBA00022801"/>
    </source>
</evidence>
<keyword evidence="3 8" id="KW-0645">Protease</keyword>
<dbReference type="GO" id="GO:0006511">
    <property type="term" value="P:ubiquitin-dependent protein catabolic process"/>
    <property type="evidence" value="ECO:0007669"/>
    <property type="project" value="UniProtKB-UniRule"/>
</dbReference>
<name>F0XH38_GROCL</name>
<evidence type="ECO:0000256" key="3">
    <source>
        <dbReference type="ARBA" id="ARBA00022670"/>
    </source>
</evidence>
<comment type="catalytic activity">
    <reaction evidence="1 8">
        <text>Thiol-dependent hydrolysis of ester, thioester, amide, peptide and isopeptide bonds formed by the C-terminal Gly of ubiquitin (a 76-residue protein attached to proteins as an intracellular targeting signal).</text>
        <dbReference type="EC" id="3.4.19.12"/>
    </reaction>
</comment>
<evidence type="ECO:0000313" key="12">
    <source>
        <dbReference type="Proteomes" id="UP000007796"/>
    </source>
</evidence>
<evidence type="ECO:0000313" key="11">
    <source>
        <dbReference type="EMBL" id="EFX02746.1"/>
    </source>
</evidence>
<dbReference type="EC" id="3.4.19.12" evidence="8"/>
<evidence type="ECO:0000259" key="10">
    <source>
        <dbReference type="PROSITE" id="PS52048"/>
    </source>
</evidence>
<dbReference type="Gene3D" id="3.40.532.10">
    <property type="entry name" value="Peptidase C12, ubiquitin carboxyl-terminal hydrolase"/>
    <property type="match status" value="1"/>
</dbReference>
<dbReference type="HOGENOM" id="CLU_054406_0_2_1"/>
<dbReference type="Proteomes" id="UP000007796">
    <property type="component" value="Unassembled WGS sequence"/>
</dbReference>
<sequence>MTRAMPVTGVCVDSSGQKTVVPLENNPDVFTALLHDLGGPTTKSLRFHDVYSVDDAALLALVPRPVLALVLISPPGPFHVVRAADGRPPSVSEAALTYGKTGSSSSDEPVLWFRQTIGHACGLMALIHAAANSPTACDRLQSGSLLDRLLRQAAPLAPAARAALLYDSAELEETHMRAAVRGDSAAPLATDPCELHFVAFVRGRDDHLWELEGSSDGPIDRGPLPEDATGNGDGTRNDMLTKEALALGVGRFLAAAEGDVAFSIIALTSAPEDARGG</sequence>
<dbReference type="GO" id="GO:0004843">
    <property type="term" value="F:cysteine-type deubiquitinase activity"/>
    <property type="evidence" value="ECO:0007669"/>
    <property type="project" value="UniProtKB-EC"/>
</dbReference>
<feature type="domain" description="UCH catalytic" evidence="10">
    <location>
        <begin position="19"/>
        <end position="269"/>
    </location>
</feature>
<keyword evidence="12" id="KW-1185">Reference proteome</keyword>
<dbReference type="RefSeq" id="XP_014172228.1">
    <property type="nucleotide sequence ID" value="XM_014316753.1"/>
</dbReference>
<feature type="region of interest" description="Disordered" evidence="9">
    <location>
        <begin position="211"/>
        <end position="236"/>
    </location>
</feature>
<accession>F0XH38</accession>
<dbReference type="SUPFAM" id="SSF54001">
    <property type="entry name" value="Cysteine proteinases"/>
    <property type="match status" value="1"/>
</dbReference>
<dbReference type="PANTHER" id="PTHR10589">
    <property type="entry name" value="UBIQUITIN CARBOXYL-TERMINAL HYDROLASE"/>
    <property type="match status" value="1"/>
</dbReference>
<keyword evidence="6 8" id="KW-0788">Thiol protease</keyword>
<dbReference type="GO" id="GO:0005737">
    <property type="term" value="C:cytoplasm"/>
    <property type="evidence" value="ECO:0007669"/>
    <property type="project" value="TreeGrafter"/>
</dbReference>
<dbReference type="FunCoup" id="F0XH38">
    <property type="interactions" value="494"/>
</dbReference>
<evidence type="ECO:0000256" key="7">
    <source>
        <dbReference type="PROSITE-ProRule" id="PRU01393"/>
    </source>
</evidence>
<dbReference type="PROSITE" id="PS52048">
    <property type="entry name" value="UCH_DOMAIN"/>
    <property type="match status" value="1"/>
</dbReference>
<dbReference type="InterPro" id="IPR036959">
    <property type="entry name" value="Peptidase_C12_UCH_sf"/>
</dbReference>
<dbReference type="PANTHER" id="PTHR10589:SF17">
    <property type="entry name" value="UBIQUITIN CARBOXYL-TERMINAL HYDROLASE"/>
    <property type="match status" value="1"/>
</dbReference>
<dbReference type="EMBL" id="GL629769">
    <property type="protein sequence ID" value="EFX02746.1"/>
    <property type="molecule type" value="Genomic_DNA"/>
</dbReference>
<evidence type="ECO:0000256" key="2">
    <source>
        <dbReference type="ARBA" id="ARBA00009326"/>
    </source>
</evidence>
<keyword evidence="5 8" id="KW-0378">Hydrolase</keyword>
<dbReference type="InterPro" id="IPR001578">
    <property type="entry name" value="Peptidase_C12_UCH"/>
</dbReference>
<organism evidence="12">
    <name type="scientific">Grosmannia clavigera (strain kw1407 / UAMH 11150)</name>
    <name type="common">Blue stain fungus</name>
    <name type="synonym">Graphiocladiella clavigera</name>
    <dbReference type="NCBI Taxonomy" id="655863"/>
    <lineage>
        <taxon>Eukaryota</taxon>
        <taxon>Fungi</taxon>
        <taxon>Dikarya</taxon>
        <taxon>Ascomycota</taxon>
        <taxon>Pezizomycotina</taxon>
        <taxon>Sordariomycetes</taxon>
        <taxon>Sordariomycetidae</taxon>
        <taxon>Ophiostomatales</taxon>
        <taxon>Ophiostomataceae</taxon>
        <taxon>Leptographium</taxon>
    </lineage>
</organism>
<protein>
    <recommendedName>
        <fullName evidence="8">Ubiquitin carboxyl-terminal hydrolase</fullName>
        <ecNumber evidence="8">3.4.19.12</ecNumber>
    </recommendedName>
</protein>
<evidence type="ECO:0000256" key="4">
    <source>
        <dbReference type="ARBA" id="ARBA00022786"/>
    </source>
</evidence>
<evidence type="ECO:0000256" key="1">
    <source>
        <dbReference type="ARBA" id="ARBA00000707"/>
    </source>
</evidence>
<dbReference type="GO" id="GO:0016579">
    <property type="term" value="P:protein deubiquitination"/>
    <property type="evidence" value="ECO:0007669"/>
    <property type="project" value="TreeGrafter"/>
</dbReference>
<dbReference type="GeneID" id="25975690"/>
<evidence type="ECO:0000256" key="6">
    <source>
        <dbReference type="ARBA" id="ARBA00022807"/>
    </source>
</evidence>
<dbReference type="STRING" id="655863.F0XH38"/>